<dbReference type="InterPro" id="IPR016186">
    <property type="entry name" value="C-type_lectin-like/link_sf"/>
</dbReference>
<keyword evidence="2" id="KW-1015">Disulfide bond</keyword>
<evidence type="ECO:0000313" key="5">
    <source>
        <dbReference type="Ensembl" id="ENSLOCP00000008404.1"/>
    </source>
</evidence>
<reference evidence="6" key="1">
    <citation type="submission" date="2011-12" db="EMBL/GenBank/DDBJ databases">
        <title>The Draft Genome of Lepisosteus oculatus.</title>
        <authorList>
            <consortium name="The Broad Institute Genome Assembly &amp; Analysis Group"/>
            <consortium name="Computational R&amp;D Group"/>
            <consortium name="and Sequencing Platform"/>
            <person name="Di Palma F."/>
            <person name="Alfoldi J."/>
            <person name="Johnson J."/>
            <person name="Berlin A."/>
            <person name="Gnerre S."/>
            <person name="Jaffe D."/>
            <person name="MacCallum I."/>
            <person name="Young S."/>
            <person name="Walker B.J."/>
            <person name="Lander E.S."/>
            <person name="Lindblad-Toh K."/>
        </authorList>
    </citation>
    <scope>NUCLEOTIDE SEQUENCE [LARGE SCALE GENOMIC DNA]</scope>
</reference>
<dbReference type="Gene3D" id="3.10.100.10">
    <property type="entry name" value="Mannose-Binding Protein A, subunit A"/>
    <property type="match status" value="1"/>
</dbReference>
<proteinExistence type="predicted"/>
<evidence type="ECO:0000256" key="1">
    <source>
        <dbReference type="ARBA" id="ARBA00022734"/>
    </source>
</evidence>
<dbReference type="Ensembl" id="ENSLOCT00000008414.1">
    <property type="protein sequence ID" value="ENSLOCP00000008404.1"/>
    <property type="gene ID" value="ENSLOCG00000006949.1"/>
</dbReference>
<dbReference type="SMART" id="SM00034">
    <property type="entry name" value="CLECT"/>
    <property type="match status" value="1"/>
</dbReference>
<dbReference type="GO" id="GO:0030246">
    <property type="term" value="F:carbohydrate binding"/>
    <property type="evidence" value="ECO:0007669"/>
    <property type="project" value="UniProtKB-KW"/>
</dbReference>
<evidence type="ECO:0000313" key="6">
    <source>
        <dbReference type="Proteomes" id="UP000018468"/>
    </source>
</evidence>
<feature type="transmembrane region" description="Helical" evidence="3">
    <location>
        <begin position="26"/>
        <end position="50"/>
    </location>
</feature>
<evidence type="ECO:0000256" key="2">
    <source>
        <dbReference type="ARBA" id="ARBA00023157"/>
    </source>
</evidence>
<dbReference type="SUPFAM" id="SSF56436">
    <property type="entry name" value="C-type lectin-like"/>
    <property type="match status" value="1"/>
</dbReference>
<sequence>MYCSLLYCFPLDCSLSESTDSRATMYRQAVMFLGLLCMLLVIANILLAVYRNLLQVTNRFQTQNLSLKKNCSQMSKKYKKLNNTYNEMFQKYPVLMKYCPVRDMTSNERDCQPCPERWVSFKEKCYFYSSDRLDWTASEHQCMAQGGHLVIVETEEEQAFLWEKANRRSQGDSYWIGLTGLKGNDGDWLWVDNTPLKN</sequence>
<accession>W5MJ45</accession>
<protein>
    <recommendedName>
        <fullName evidence="4">C-type lectin domain-containing protein</fullName>
    </recommendedName>
</protein>
<dbReference type="InterPro" id="IPR001304">
    <property type="entry name" value="C-type_lectin-like"/>
</dbReference>
<keyword evidence="3" id="KW-0472">Membrane</keyword>
<evidence type="ECO:0000256" key="3">
    <source>
        <dbReference type="SAM" id="Phobius"/>
    </source>
</evidence>
<evidence type="ECO:0000259" key="4">
    <source>
        <dbReference type="PROSITE" id="PS50041"/>
    </source>
</evidence>
<dbReference type="InterPro" id="IPR051379">
    <property type="entry name" value="C-type_Lectin_Receptor_IMM"/>
</dbReference>
<dbReference type="Proteomes" id="UP000018468">
    <property type="component" value="Linkage group LG22"/>
</dbReference>
<dbReference type="EMBL" id="AHAT01036362">
    <property type="status" value="NOT_ANNOTATED_CDS"/>
    <property type="molecule type" value="Genomic_DNA"/>
</dbReference>
<dbReference type="PROSITE" id="PS50041">
    <property type="entry name" value="C_TYPE_LECTIN_2"/>
    <property type="match status" value="1"/>
</dbReference>
<keyword evidence="3" id="KW-0812">Transmembrane</keyword>
<dbReference type="PANTHER" id="PTHR46746">
    <property type="entry name" value="KILLER CELL LECTIN-LIKE RECEPTOR SUBFAMILY F MEMBER 2"/>
    <property type="match status" value="1"/>
</dbReference>
<keyword evidence="1" id="KW-0430">Lectin</keyword>
<keyword evidence="6" id="KW-1185">Reference proteome</keyword>
<name>W5MJ45_LEPOC</name>
<dbReference type="PANTHER" id="PTHR46746:SF9">
    <property type="entry name" value="CD209 ANTIGEN-LIKE PROTEIN C-LIKE"/>
    <property type="match status" value="1"/>
</dbReference>
<dbReference type="EMBL" id="AHAT01036361">
    <property type="status" value="NOT_ANNOTATED_CDS"/>
    <property type="molecule type" value="Genomic_DNA"/>
</dbReference>
<feature type="domain" description="C-type lectin" evidence="4">
    <location>
        <begin position="121"/>
        <end position="198"/>
    </location>
</feature>
<dbReference type="InterPro" id="IPR016187">
    <property type="entry name" value="CTDL_fold"/>
</dbReference>
<keyword evidence="3" id="KW-1133">Transmembrane helix</keyword>
<dbReference type="GeneTree" id="ENSGT01030000234575"/>
<organism evidence="5 6">
    <name type="scientific">Lepisosteus oculatus</name>
    <name type="common">Spotted gar</name>
    <dbReference type="NCBI Taxonomy" id="7918"/>
    <lineage>
        <taxon>Eukaryota</taxon>
        <taxon>Metazoa</taxon>
        <taxon>Chordata</taxon>
        <taxon>Craniata</taxon>
        <taxon>Vertebrata</taxon>
        <taxon>Euteleostomi</taxon>
        <taxon>Actinopterygii</taxon>
        <taxon>Neopterygii</taxon>
        <taxon>Holostei</taxon>
        <taxon>Semionotiformes</taxon>
        <taxon>Lepisosteidae</taxon>
        <taxon>Lepisosteus</taxon>
    </lineage>
</organism>
<dbReference type="Pfam" id="PF00059">
    <property type="entry name" value="Lectin_C"/>
    <property type="match status" value="1"/>
</dbReference>
<reference evidence="5" key="2">
    <citation type="submission" date="2025-08" db="UniProtKB">
        <authorList>
            <consortium name="Ensembl"/>
        </authorList>
    </citation>
    <scope>IDENTIFICATION</scope>
</reference>
<dbReference type="AlphaFoldDB" id="W5MJ45"/>
<reference evidence="5" key="3">
    <citation type="submission" date="2025-09" db="UniProtKB">
        <authorList>
            <consortium name="Ensembl"/>
        </authorList>
    </citation>
    <scope>IDENTIFICATION</scope>
</reference>